<name>A0ABT6ATW0_9BURK</name>
<evidence type="ECO:0000256" key="1">
    <source>
        <dbReference type="SAM" id="MobiDB-lite"/>
    </source>
</evidence>
<dbReference type="EMBL" id="JARJLM010000408">
    <property type="protein sequence ID" value="MDF3836062.1"/>
    <property type="molecule type" value="Genomic_DNA"/>
</dbReference>
<evidence type="ECO:0000313" key="3">
    <source>
        <dbReference type="EMBL" id="MDF3836062.1"/>
    </source>
</evidence>
<feature type="region of interest" description="Disordered" evidence="1">
    <location>
        <begin position="339"/>
        <end position="385"/>
    </location>
</feature>
<organism evidence="3 4">
    <name type="scientific">Cupriavidus basilensis</name>
    <dbReference type="NCBI Taxonomy" id="68895"/>
    <lineage>
        <taxon>Bacteria</taxon>
        <taxon>Pseudomonadati</taxon>
        <taxon>Pseudomonadota</taxon>
        <taxon>Betaproteobacteria</taxon>
        <taxon>Burkholderiales</taxon>
        <taxon>Burkholderiaceae</taxon>
        <taxon>Cupriavidus</taxon>
    </lineage>
</organism>
<keyword evidence="4" id="KW-1185">Reference proteome</keyword>
<sequence length="385" mass="42728">MTAQTTDMRTWAMGRELIDLPKSWNYSTGSDVTFYYGLGADHKAVSVRILAERITPQLFASEVARRANLIRAVGNTRTGGSMLLESTTLDPQQILLRYQRRTDGNSAEIQELHRWVEGVYVMIKAEAYDGVIAPVTERIKTLASSIEKIADPERAGPGFALGPIIIRGNHDHESASITYYLPASNVSLKIYLSAITPNTKQRLIPRFKQDADDIGYPYKLLKQGPLTIATMASEQVLVAFRGEDHRLFKFMAETYRATPSLAQQTLSVTMSGGGPKRRTLDPDAPVDLVRWSLPSFVPRYWERPLWQRPPPPPAVDAEYTDHEAIGVWDAIIGSIRPRGGAVAPPVPPAPPKPTAYRSPTREQAEAERRGLDAFLASPPRSKPKT</sequence>
<proteinExistence type="predicted"/>
<feature type="compositionally biased region" description="Pro residues" evidence="1">
    <location>
        <begin position="344"/>
        <end position="353"/>
    </location>
</feature>
<feature type="domain" description="Tle cognate immunity protein 4 C-terminal" evidence="2">
    <location>
        <begin position="156"/>
        <end position="275"/>
    </location>
</feature>
<dbReference type="Proteomes" id="UP001216674">
    <property type="component" value="Unassembled WGS sequence"/>
</dbReference>
<dbReference type="Pfam" id="PF18426">
    <property type="entry name" value="Tli4_C"/>
    <property type="match status" value="1"/>
</dbReference>
<accession>A0ABT6ATW0</accession>
<evidence type="ECO:0000313" key="4">
    <source>
        <dbReference type="Proteomes" id="UP001216674"/>
    </source>
</evidence>
<feature type="compositionally biased region" description="Basic and acidic residues" evidence="1">
    <location>
        <begin position="359"/>
        <end position="371"/>
    </location>
</feature>
<dbReference type="InterPro" id="IPR041290">
    <property type="entry name" value="Tli4_C"/>
</dbReference>
<evidence type="ECO:0000259" key="2">
    <source>
        <dbReference type="Pfam" id="PF18426"/>
    </source>
</evidence>
<gene>
    <name evidence="3" type="ORF">P3W85_24365</name>
</gene>
<protein>
    <submittedName>
        <fullName evidence="3">T6SS immunity protein Tli4 family protein</fullName>
    </submittedName>
</protein>
<dbReference type="RefSeq" id="WP_276266662.1">
    <property type="nucleotide sequence ID" value="NZ_JARJLM010000408.1"/>
</dbReference>
<reference evidence="3 4" key="1">
    <citation type="submission" date="2023-03" db="EMBL/GenBank/DDBJ databases">
        <title>Draft assemblies of triclosan tolerant bacteria isolated from returned activated sludge.</title>
        <authorList>
            <person name="Van Hamelsveld S."/>
        </authorList>
    </citation>
    <scope>NUCLEOTIDE SEQUENCE [LARGE SCALE GENOMIC DNA]</scope>
    <source>
        <strain evidence="3 4">GW210010_S58</strain>
    </source>
</reference>
<comment type="caution">
    <text evidence="3">The sequence shown here is derived from an EMBL/GenBank/DDBJ whole genome shotgun (WGS) entry which is preliminary data.</text>
</comment>